<keyword evidence="3" id="KW-1185">Reference proteome</keyword>
<feature type="transmembrane region" description="Helical" evidence="1">
    <location>
        <begin position="347"/>
        <end position="364"/>
    </location>
</feature>
<feature type="transmembrane region" description="Helical" evidence="1">
    <location>
        <begin position="395"/>
        <end position="419"/>
    </location>
</feature>
<dbReference type="PANTHER" id="PTHR38454">
    <property type="entry name" value="INTEGRAL MEMBRANE PROTEIN-RELATED"/>
    <property type="match status" value="1"/>
</dbReference>
<feature type="transmembrane region" description="Helical" evidence="1">
    <location>
        <begin position="240"/>
        <end position="264"/>
    </location>
</feature>
<proteinExistence type="predicted"/>
<dbReference type="RefSeq" id="WP_188725406.1">
    <property type="nucleotide sequence ID" value="NZ_BMJD01000024.1"/>
</dbReference>
<organism evidence="2 3">
    <name type="scientific">Lentibacillus populi</name>
    <dbReference type="NCBI Taxonomy" id="1827502"/>
    <lineage>
        <taxon>Bacteria</taxon>
        <taxon>Bacillati</taxon>
        <taxon>Bacillota</taxon>
        <taxon>Bacilli</taxon>
        <taxon>Bacillales</taxon>
        <taxon>Bacillaceae</taxon>
        <taxon>Lentibacillus</taxon>
    </lineage>
</organism>
<dbReference type="InterPro" id="IPR018580">
    <property type="entry name" value="Uncharacterised_YfhO"/>
</dbReference>
<keyword evidence="1" id="KW-0812">Transmembrane</keyword>
<sequence length="880" mass="101463">MKKKRNLSILFGASLVLAILAHLFFLKEWTQGQYMVGPNDGLQQMMTFKKLLYEQYTSGNFFYAYQYGLGGGTYSQLAFYFSTSFVFIITAVLVFLLEWIHLIETPDIVFWAKAAVFISICRLTLIIFMTTYVFRYMKCNWLSAFIGAGVYGLSIMYYRHVTYWEFFSDAFLWVPLLVFGVEKIIREGRVGWFIVAMAITLFNNFYFAYVNIIFIVIYIIFRWLIQLESNETSRRSQLKLYVSGGLISFGISAVAFIPAVYGFLNNYRPSYPYAIKSFDFSDNILFLSAYVIVPALVLLFLFTFSLYKMKTFRLFAIMSAVFIFFHFSPFVASAFNGFSAPQYRWEYLLSFTMGGAVAVGLQYVNKISKKGIGLSSIIVISLYLVVCYLDESLPIASFPVISILCLLIATITLLFLFIWKRNRPRYLLLHIGVLLTCVLLANVYQYAISEAGSVQKVTKSYLLSDRYNGKEQRELLQKVKEQDAGSFYRIDWKVGYLNNTPIVQDFNGISAYSSILNQDILFFYLYDLNIDMGRESVSRYATLGNRANLYSLFQGKYMMREKGNPASVPYGFKELMESEHYTVYQNSNVLPFVRTTKQVFSEKDLENAPVLKRERAMLEGVIVANLDRTNANLHDVPNIINKTSIETVGASYKNNKLSVNEKEGGIDLIIDKPDMATRDYYVSFHLESLAKSQGFALKVNDYRTTRKHNQSIYKTFVDDLVIRVPKANKISIRVPRGKYILRDLALYKENYHTLETAKKTATKKSQVNWVDNKLTITYNNQNNDRYMMLPIPFEKGWELSINDEQQPLKKVNYAFLGFPIKDGINEIKLVYYPPFFKISLAVTLISILLTLLIIRRGKGKKEQRRKRPISGVCAGLSRRR</sequence>
<name>A0A9W5X6L1_9BACI</name>
<feature type="transmembrane region" description="Helical" evidence="1">
    <location>
        <begin position="192"/>
        <end position="220"/>
    </location>
</feature>
<feature type="transmembrane region" description="Helical" evidence="1">
    <location>
        <begin position="371"/>
        <end position="389"/>
    </location>
</feature>
<feature type="transmembrane region" description="Helical" evidence="1">
    <location>
        <begin position="77"/>
        <end position="97"/>
    </location>
</feature>
<evidence type="ECO:0000313" key="2">
    <source>
        <dbReference type="EMBL" id="GGB49166.1"/>
    </source>
</evidence>
<feature type="transmembrane region" description="Helical" evidence="1">
    <location>
        <begin position="835"/>
        <end position="854"/>
    </location>
</feature>
<gene>
    <name evidence="2" type="primary">yfhO</name>
    <name evidence="2" type="ORF">GCM10011409_28470</name>
</gene>
<evidence type="ECO:0008006" key="4">
    <source>
        <dbReference type="Google" id="ProtNLM"/>
    </source>
</evidence>
<feature type="transmembrane region" description="Helical" evidence="1">
    <location>
        <begin position="426"/>
        <end position="447"/>
    </location>
</feature>
<feature type="transmembrane region" description="Helical" evidence="1">
    <location>
        <begin position="284"/>
        <end position="307"/>
    </location>
</feature>
<comment type="caution">
    <text evidence="2">The sequence shown here is derived from an EMBL/GenBank/DDBJ whole genome shotgun (WGS) entry which is preliminary data.</text>
</comment>
<dbReference type="PANTHER" id="PTHR38454:SF1">
    <property type="entry name" value="INTEGRAL MEMBRANE PROTEIN"/>
    <property type="match status" value="1"/>
</dbReference>
<protein>
    <recommendedName>
        <fullName evidence="4">YfhO family protein</fullName>
    </recommendedName>
</protein>
<feature type="transmembrane region" description="Helical" evidence="1">
    <location>
        <begin position="314"/>
        <end position="335"/>
    </location>
</feature>
<dbReference type="AlphaFoldDB" id="A0A9W5X6L1"/>
<dbReference type="Proteomes" id="UP000621492">
    <property type="component" value="Unassembled WGS sequence"/>
</dbReference>
<feature type="transmembrane region" description="Helical" evidence="1">
    <location>
        <begin position="109"/>
        <end position="134"/>
    </location>
</feature>
<feature type="transmembrane region" description="Helical" evidence="1">
    <location>
        <begin position="7"/>
        <end position="26"/>
    </location>
</feature>
<keyword evidence="1" id="KW-0472">Membrane</keyword>
<feature type="transmembrane region" description="Helical" evidence="1">
    <location>
        <begin position="140"/>
        <end position="158"/>
    </location>
</feature>
<accession>A0A9W5X6L1</accession>
<dbReference type="Pfam" id="PF09586">
    <property type="entry name" value="YfhO"/>
    <property type="match status" value="1"/>
</dbReference>
<dbReference type="EMBL" id="BMJD01000024">
    <property type="protein sequence ID" value="GGB49166.1"/>
    <property type="molecule type" value="Genomic_DNA"/>
</dbReference>
<evidence type="ECO:0000313" key="3">
    <source>
        <dbReference type="Proteomes" id="UP000621492"/>
    </source>
</evidence>
<reference evidence="2" key="1">
    <citation type="journal article" date="2014" name="Int. J. Syst. Evol. Microbiol.">
        <title>Complete genome sequence of Corynebacterium casei LMG S-19264T (=DSM 44701T), isolated from a smear-ripened cheese.</title>
        <authorList>
            <consortium name="US DOE Joint Genome Institute (JGI-PGF)"/>
            <person name="Walter F."/>
            <person name="Albersmeier A."/>
            <person name="Kalinowski J."/>
            <person name="Ruckert C."/>
        </authorList>
    </citation>
    <scope>NUCLEOTIDE SEQUENCE</scope>
    <source>
        <strain evidence="2">CGMCC 1.15454</strain>
    </source>
</reference>
<keyword evidence="1" id="KW-1133">Transmembrane helix</keyword>
<reference evidence="2" key="2">
    <citation type="submission" date="2020-09" db="EMBL/GenBank/DDBJ databases">
        <authorList>
            <person name="Sun Q."/>
            <person name="Zhou Y."/>
        </authorList>
    </citation>
    <scope>NUCLEOTIDE SEQUENCE</scope>
    <source>
        <strain evidence="2">CGMCC 1.15454</strain>
    </source>
</reference>
<evidence type="ECO:0000256" key="1">
    <source>
        <dbReference type="SAM" id="Phobius"/>
    </source>
</evidence>